<keyword evidence="3" id="KW-1185">Reference proteome</keyword>
<sequence length="171" mass="19031">MLAFIISKKRFKVSILNGFNFVQQALFNLIGVRYGGDGRTYFRLPDLRGRAANGLSENRFLGTYWGQETVELSISNMPKHTHTLMGCNADGDEMKPENNFLGIAKNLEVSLYMYGINGDNLNIKVDPIGNIGSNQAHNNIQPCLALNFCIAYEGTYPEWELDTDDEGGADV</sequence>
<evidence type="ECO:0000313" key="3">
    <source>
        <dbReference type="Proteomes" id="UP000746471"/>
    </source>
</evidence>
<dbReference type="Proteomes" id="UP000746471">
    <property type="component" value="Unassembled WGS sequence"/>
</dbReference>
<proteinExistence type="predicted"/>
<dbReference type="EMBL" id="JAHBCL010000014">
    <property type="protein sequence ID" value="MBS7526941.1"/>
    <property type="molecule type" value="Genomic_DNA"/>
</dbReference>
<comment type="caution">
    <text evidence="2">The sequence shown here is derived from an EMBL/GenBank/DDBJ whole genome shotgun (WGS) entry which is preliminary data.</text>
</comment>
<reference evidence="2 3" key="1">
    <citation type="submission" date="2021-05" db="EMBL/GenBank/DDBJ databases">
        <title>Fusibacter ferrireducens sp. nov., an anaerobic, sulfur- and Fe-reducing bacterium isolated from the mangrove sediment.</title>
        <authorList>
            <person name="Qiu D."/>
        </authorList>
    </citation>
    <scope>NUCLEOTIDE SEQUENCE [LARGE SCALE GENOMIC DNA]</scope>
    <source>
        <strain evidence="2 3">DSM 12116</strain>
    </source>
</reference>
<protein>
    <submittedName>
        <fullName evidence="2">Tail fiber protein</fullName>
    </submittedName>
</protein>
<evidence type="ECO:0000313" key="2">
    <source>
        <dbReference type="EMBL" id="MBS7526941.1"/>
    </source>
</evidence>
<evidence type="ECO:0000259" key="1">
    <source>
        <dbReference type="Pfam" id="PF07484"/>
    </source>
</evidence>
<gene>
    <name evidence="2" type="ORF">KHM83_09645</name>
</gene>
<name>A0ABS5PRD9_9FIRM</name>
<dbReference type="SUPFAM" id="SSF88874">
    <property type="entry name" value="Receptor-binding domain of short tail fibre protein gp12"/>
    <property type="match status" value="1"/>
</dbReference>
<organism evidence="2 3">
    <name type="scientific">Fusibacter paucivorans</name>
    <dbReference type="NCBI Taxonomy" id="76009"/>
    <lineage>
        <taxon>Bacteria</taxon>
        <taxon>Bacillati</taxon>
        <taxon>Bacillota</taxon>
        <taxon>Clostridia</taxon>
        <taxon>Eubacteriales</taxon>
        <taxon>Eubacteriales Family XII. Incertae Sedis</taxon>
        <taxon>Fusibacter</taxon>
    </lineage>
</organism>
<accession>A0ABS5PRD9</accession>
<dbReference type="Gene3D" id="3.90.1340.10">
    <property type="entry name" value="Phage tail collar domain"/>
    <property type="match status" value="1"/>
</dbReference>
<feature type="domain" description="Phage tail collar" evidence="1">
    <location>
        <begin position="24"/>
        <end position="51"/>
    </location>
</feature>
<dbReference type="InterPro" id="IPR037053">
    <property type="entry name" value="Phage_tail_collar_dom_sf"/>
</dbReference>
<dbReference type="InterPro" id="IPR011083">
    <property type="entry name" value="Phage_tail_collar_dom"/>
</dbReference>
<dbReference type="Pfam" id="PF07484">
    <property type="entry name" value="Collar"/>
    <property type="match status" value="1"/>
</dbReference>